<organism evidence="1 2">
    <name type="scientific">Sporolactobacillus nakayamae</name>
    <dbReference type="NCBI Taxonomy" id="269670"/>
    <lineage>
        <taxon>Bacteria</taxon>
        <taxon>Bacillati</taxon>
        <taxon>Bacillota</taxon>
        <taxon>Bacilli</taxon>
        <taxon>Bacillales</taxon>
        <taxon>Sporolactobacillaceae</taxon>
        <taxon>Sporolactobacillus</taxon>
    </lineage>
</organism>
<evidence type="ECO:0008006" key="3">
    <source>
        <dbReference type="Google" id="ProtNLM"/>
    </source>
</evidence>
<dbReference type="AlphaFoldDB" id="A0A1I2SU61"/>
<dbReference type="EMBL" id="FOOY01000012">
    <property type="protein sequence ID" value="SFG53706.1"/>
    <property type="molecule type" value="Genomic_DNA"/>
</dbReference>
<gene>
    <name evidence="1" type="ORF">SAMN02982927_01998</name>
</gene>
<keyword evidence="2" id="KW-1185">Reference proteome</keyword>
<accession>A0A1I2SU61</accession>
<sequence>MVRRLIFRNVRLANWLADYAAKTEQNTFERGIMLFDKHRVWDYHASEQGLHASVEDLHSTFFQVHIRWFKETDDISANHLPPNLDQIDAVCGCHSKAPFCEHITASIIYWIMRLDKSKGVGKTESAADQGDSPAYQALAARLKTIAASETPSYQRFDTSKLSICPAIQDSAEQIVKTVMAYVKNRAQ</sequence>
<proteinExistence type="predicted"/>
<name>A0A1I2SU61_9BACL</name>
<evidence type="ECO:0000313" key="1">
    <source>
        <dbReference type="EMBL" id="SFG53706.1"/>
    </source>
</evidence>
<reference evidence="2" key="1">
    <citation type="submission" date="2016-10" db="EMBL/GenBank/DDBJ databases">
        <authorList>
            <person name="Varghese N."/>
            <person name="Submissions S."/>
        </authorList>
    </citation>
    <scope>NUCLEOTIDE SEQUENCE [LARGE SCALE GENOMIC DNA]</scope>
    <source>
        <strain evidence="2">ATCC 700379</strain>
    </source>
</reference>
<evidence type="ECO:0000313" key="2">
    <source>
        <dbReference type="Proteomes" id="UP000198752"/>
    </source>
</evidence>
<dbReference type="OrthoDB" id="2989549at2"/>
<dbReference type="Proteomes" id="UP000198752">
    <property type="component" value="Unassembled WGS sequence"/>
</dbReference>
<dbReference type="RefSeq" id="WP_093672525.1">
    <property type="nucleotide sequence ID" value="NZ_FOOY01000012.1"/>
</dbReference>
<protein>
    <recommendedName>
        <fullName evidence="3">SWIM-type domain-containing protein</fullName>
    </recommendedName>
</protein>